<dbReference type="EMBL" id="ML994623">
    <property type="protein sequence ID" value="KAF2188499.1"/>
    <property type="molecule type" value="Genomic_DNA"/>
</dbReference>
<gene>
    <name evidence="1" type="ORF">K469DRAFT_684537</name>
</gene>
<dbReference type="Proteomes" id="UP000800200">
    <property type="component" value="Unassembled WGS sequence"/>
</dbReference>
<dbReference type="Gene3D" id="3.30.420.10">
    <property type="entry name" value="Ribonuclease H-like superfamily/Ribonuclease H"/>
    <property type="match status" value="1"/>
</dbReference>
<dbReference type="GO" id="GO:0003676">
    <property type="term" value="F:nucleic acid binding"/>
    <property type="evidence" value="ECO:0007669"/>
    <property type="project" value="InterPro"/>
</dbReference>
<sequence length="120" mass="13725">MSRAKYIAERTKGTVWVKEDYAGVHTKAYRLSVEERHEMGVNVVDFTARSPDLGKIELIWHFFKDTLEHMKTALPRQAIHRQKLSNGAIRPGIRSHKPKLTGNAMISIVNYTKSSNAMEM</sequence>
<evidence type="ECO:0000313" key="2">
    <source>
        <dbReference type="Proteomes" id="UP000800200"/>
    </source>
</evidence>
<organism evidence="1 2">
    <name type="scientific">Zopfia rhizophila CBS 207.26</name>
    <dbReference type="NCBI Taxonomy" id="1314779"/>
    <lineage>
        <taxon>Eukaryota</taxon>
        <taxon>Fungi</taxon>
        <taxon>Dikarya</taxon>
        <taxon>Ascomycota</taxon>
        <taxon>Pezizomycotina</taxon>
        <taxon>Dothideomycetes</taxon>
        <taxon>Dothideomycetes incertae sedis</taxon>
        <taxon>Zopfiaceae</taxon>
        <taxon>Zopfia</taxon>
    </lineage>
</organism>
<keyword evidence="2" id="KW-1185">Reference proteome</keyword>
<dbReference type="InterPro" id="IPR036397">
    <property type="entry name" value="RNaseH_sf"/>
</dbReference>
<proteinExistence type="predicted"/>
<reference evidence="1" key="1">
    <citation type="journal article" date="2020" name="Stud. Mycol.">
        <title>101 Dothideomycetes genomes: a test case for predicting lifestyles and emergence of pathogens.</title>
        <authorList>
            <person name="Haridas S."/>
            <person name="Albert R."/>
            <person name="Binder M."/>
            <person name="Bloem J."/>
            <person name="Labutti K."/>
            <person name="Salamov A."/>
            <person name="Andreopoulos B."/>
            <person name="Baker S."/>
            <person name="Barry K."/>
            <person name="Bills G."/>
            <person name="Bluhm B."/>
            <person name="Cannon C."/>
            <person name="Castanera R."/>
            <person name="Culley D."/>
            <person name="Daum C."/>
            <person name="Ezra D."/>
            <person name="Gonzalez J."/>
            <person name="Henrissat B."/>
            <person name="Kuo A."/>
            <person name="Liang C."/>
            <person name="Lipzen A."/>
            <person name="Lutzoni F."/>
            <person name="Magnuson J."/>
            <person name="Mondo S."/>
            <person name="Nolan M."/>
            <person name="Ohm R."/>
            <person name="Pangilinan J."/>
            <person name="Park H.-J."/>
            <person name="Ramirez L."/>
            <person name="Alfaro M."/>
            <person name="Sun H."/>
            <person name="Tritt A."/>
            <person name="Yoshinaga Y."/>
            <person name="Zwiers L.-H."/>
            <person name="Turgeon B."/>
            <person name="Goodwin S."/>
            <person name="Spatafora J."/>
            <person name="Crous P."/>
            <person name="Grigoriev I."/>
        </authorList>
    </citation>
    <scope>NUCLEOTIDE SEQUENCE</scope>
    <source>
        <strain evidence="1">CBS 207.26</strain>
    </source>
</reference>
<evidence type="ECO:0008006" key="3">
    <source>
        <dbReference type="Google" id="ProtNLM"/>
    </source>
</evidence>
<dbReference type="AlphaFoldDB" id="A0A6A6ED51"/>
<protein>
    <recommendedName>
        <fullName evidence="3">Tc1-like transposase DDE domain-containing protein</fullName>
    </recommendedName>
</protein>
<accession>A0A6A6ED51</accession>
<name>A0A6A6ED51_9PEZI</name>
<evidence type="ECO:0000313" key="1">
    <source>
        <dbReference type="EMBL" id="KAF2188499.1"/>
    </source>
</evidence>